<evidence type="ECO:0000313" key="1">
    <source>
        <dbReference type="EMBL" id="TNN47716.1"/>
    </source>
</evidence>
<dbReference type="EMBL" id="SRLO01000727">
    <property type="protein sequence ID" value="TNN47716.1"/>
    <property type="molecule type" value="Genomic_DNA"/>
</dbReference>
<reference evidence="1 2" key="1">
    <citation type="submission" date="2019-03" db="EMBL/GenBank/DDBJ databases">
        <title>First draft genome of Liparis tanakae, snailfish: a comprehensive survey of snailfish specific genes.</title>
        <authorList>
            <person name="Kim W."/>
            <person name="Song I."/>
            <person name="Jeong J.-H."/>
            <person name="Kim D."/>
            <person name="Kim S."/>
            <person name="Ryu S."/>
            <person name="Song J.Y."/>
            <person name="Lee S.K."/>
        </authorList>
    </citation>
    <scope>NUCLEOTIDE SEQUENCE [LARGE SCALE GENOMIC DNA]</scope>
    <source>
        <tissue evidence="1">Muscle</tissue>
    </source>
</reference>
<accession>A0A4Z2G2D1</accession>
<comment type="caution">
    <text evidence="1">The sequence shown here is derived from an EMBL/GenBank/DDBJ whole genome shotgun (WGS) entry which is preliminary data.</text>
</comment>
<dbReference type="AlphaFoldDB" id="A0A4Z2G2D1"/>
<dbReference type="Proteomes" id="UP000314294">
    <property type="component" value="Unassembled WGS sequence"/>
</dbReference>
<keyword evidence="2" id="KW-1185">Reference proteome</keyword>
<name>A0A4Z2G2D1_9TELE</name>
<evidence type="ECO:0000313" key="2">
    <source>
        <dbReference type="Proteomes" id="UP000314294"/>
    </source>
</evidence>
<gene>
    <name evidence="1" type="ORF">EYF80_042093</name>
</gene>
<sequence length="162" mass="18279">MINAAVARALTLRFSPHRQRRLIKSDPVEEKVPLCTCPLTSFRAARKESVSTLVALTAQCLDASPRYRHFKQVITAASALLTLTNAFGVFALSTCKTPPEPRNREQMKRFLAPRKKNTFASPKYDWDPSRHPTWPPSAREAKAVAELRHKGTTVDRVALLQW</sequence>
<organism evidence="1 2">
    <name type="scientific">Liparis tanakae</name>
    <name type="common">Tanaka's snailfish</name>
    <dbReference type="NCBI Taxonomy" id="230148"/>
    <lineage>
        <taxon>Eukaryota</taxon>
        <taxon>Metazoa</taxon>
        <taxon>Chordata</taxon>
        <taxon>Craniata</taxon>
        <taxon>Vertebrata</taxon>
        <taxon>Euteleostomi</taxon>
        <taxon>Actinopterygii</taxon>
        <taxon>Neopterygii</taxon>
        <taxon>Teleostei</taxon>
        <taxon>Neoteleostei</taxon>
        <taxon>Acanthomorphata</taxon>
        <taxon>Eupercaria</taxon>
        <taxon>Perciformes</taxon>
        <taxon>Cottioidei</taxon>
        <taxon>Cottales</taxon>
        <taxon>Liparidae</taxon>
        <taxon>Liparis</taxon>
    </lineage>
</organism>
<protein>
    <submittedName>
        <fullName evidence="1">Uncharacterized protein</fullName>
    </submittedName>
</protein>
<proteinExistence type="predicted"/>